<dbReference type="Proteomes" id="UP000291269">
    <property type="component" value="Unassembled WGS sequence"/>
</dbReference>
<reference evidence="1 2" key="1">
    <citation type="journal article" date="2019" name="Gut">
        <title>Antibiotics-induced monodominance of a novel gut bacterial order.</title>
        <authorList>
            <person name="Hildebrand F."/>
            <person name="Moitinho-Silva L."/>
            <person name="Blasche S."/>
            <person name="Jahn M.T."/>
            <person name="Gossmann T.I."/>
            <person name="Heuerta-Cepas J."/>
            <person name="Hercog R."/>
            <person name="Luetge M."/>
            <person name="Bahram M."/>
            <person name="Pryszlak A."/>
            <person name="Alves R.J."/>
            <person name="Waszak S.M."/>
            <person name="Zhu A."/>
            <person name="Ye L."/>
            <person name="Costea P.I."/>
            <person name="Aalvink S."/>
            <person name="Belzer C."/>
            <person name="Forslund S.K."/>
            <person name="Sunagawa S."/>
            <person name="Hentschel U."/>
            <person name="Merten C."/>
            <person name="Patil K.R."/>
            <person name="Benes V."/>
            <person name="Bork P."/>
        </authorList>
    </citation>
    <scope>NUCLEOTIDE SEQUENCE [LARGE SCALE GENOMIC DNA]</scope>
    <source>
        <strain evidence="1 2">HDS1380</strain>
    </source>
</reference>
<organism evidence="1 2">
    <name type="scientific">Candidatus Borkfalkia ceftriaxoniphila</name>
    <dbReference type="NCBI Taxonomy" id="2508949"/>
    <lineage>
        <taxon>Bacteria</taxon>
        <taxon>Bacillati</taxon>
        <taxon>Bacillota</taxon>
        <taxon>Clostridia</taxon>
        <taxon>Christensenellales</taxon>
        <taxon>Christensenellaceae</taxon>
        <taxon>Candidatus Borkfalkia</taxon>
    </lineage>
</organism>
<dbReference type="RefSeq" id="WP_129224300.1">
    <property type="nucleotide sequence ID" value="NZ_SDOZ01000002.1"/>
</dbReference>
<dbReference type="AlphaFoldDB" id="A0A4Q2KDU2"/>
<protein>
    <submittedName>
        <fullName evidence="1">Uncharacterized protein</fullName>
    </submittedName>
</protein>
<proteinExistence type="predicted"/>
<name>A0A4Q2KDU2_9FIRM</name>
<accession>A0A4Q2KDU2</accession>
<keyword evidence="2" id="KW-1185">Reference proteome</keyword>
<sequence length="121" mass="14022">MYYLKEGVRHNVEVREGTIDYMVGKLEYRTSIGLMMTAYVDLRFTSVDEHGQRRFKKDFRDCIVEEVTVKKKVGTDKDGAYFESNDLYTTAGGVSLGPVLMPDKYKIRLFEDKECQNENAE</sequence>
<gene>
    <name evidence="1" type="ORF">ESZ91_03775</name>
</gene>
<evidence type="ECO:0000313" key="1">
    <source>
        <dbReference type="EMBL" id="RXZ61523.1"/>
    </source>
</evidence>
<dbReference type="EMBL" id="SDOZ01000002">
    <property type="protein sequence ID" value="RXZ61523.1"/>
    <property type="molecule type" value="Genomic_DNA"/>
</dbReference>
<evidence type="ECO:0000313" key="2">
    <source>
        <dbReference type="Proteomes" id="UP000291269"/>
    </source>
</evidence>
<comment type="caution">
    <text evidence="1">The sequence shown here is derived from an EMBL/GenBank/DDBJ whole genome shotgun (WGS) entry which is preliminary data.</text>
</comment>